<gene>
    <name evidence="2" type="ORF">SYNTR_0700</name>
</gene>
<name>A0A6I6DFY7_9FIRM</name>
<dbReference type="EMBL" id="CP046457">
    <property type="protein sequence ID" value="QGT99293.1"/>
    <property type="molecule type" value="Genomic_DNA"/>
</dbReference>
<keyword evidence="3" id="KW-1185">Reference proteome</keyword>
<evidence type="ECO:0000313" key="2">
    <source>
        <dbReference type="EMBL" id="QGT99293.1"/>
    </source>
</evidence>
<feature type="region of interest" description="Disordered" evidence="1">
    <location>
        <begin position="241"/>
        <end position="273"/>
    </location>
</feature>
<dbReference type="KEGG" id="salq:SYNTR_0700"/>
<dbReference type="AlphaFoldDB" id="A0A6I6DFY7"/>
<accession>A0A6I6DFY7</accession>
<reference evidence="3" key="1">
    <citation type="journal article" date="2019" name="Microbiology">
        <title>Complete Genome Sequence of an Uncultured Bacterium of the Candidate Phylum Bipolaricaulota.</title>
        <authorList>
            <person name="Kadnikov V.V."/>
            <person name="Mardanov A.V."/>
            <person name="Beletsky A.V."/>
            <person name="Frank Y.A."/>
            <person name="Karnachuk O.V."/>
            <person name="Ravin N.V."/>
        </authorList>
    </citation>
    <scope>NUCLEOTIDE SEQUENCE [LARGE SCALE GENOMIC DNA]</scope>
</reference>
<proteinExistence type="predicted"/>
<sequence length="273" mass="31857">MAKVTYKVTYFEVFPEYKIKDGIIKAVGDVPVYTHQCPSRCYLMFSYIKDEESLVRFANKYGLPGASENAKIYYDASAFYCMHDEVKAILDEALNIRNTLNIIKRKKRNVNKKLTTSELLKERYYCNAAEYEENYSSSIDISHHLDSLPREFRDKFDEFTTEDKVNNRIAITINDYISNVGHQAYYNPINKDFESQVAYDGLISACWYQMYLNNIVSNNKLKTCPECGDLHEGQGKFCPPEKFGKSAGERSNCQNKYTKREWKRRKEKSINKP</sequence>
<organism evidence="2 3">
    <name type="scientific">Candidatus Syntrophocurvum alkaliphilum</name>
    <dbReference type="NCBI Taxonomy" id="2293317"/>
    <lineage>
        <taxon>Bacteria</taxon>
        <taxon>Bacillati</taxon>
        <taxon>Bacillota</taxon>
        <taxon>Clostridia</taxon>
        <taxon>Eubacteriales</taxon>
        <taxon>Syntrophomonadaceae</taxon>
        <taxon>Candidatus Syntrophocurvum</taxon>
    </lineage>
</organism>
<dbReference type="RefSeq" id="WP_156203207.1">
    <property type="nucleotide sequence ID" value="NZ_CP046457.1"/>
</dbReference>
<evidence type="ECO:0000313" key="3">
    <source>
        <dbReference type="Proteomes" id="UP000426444"/>
    </source>
</evidence>
<dbReference type="Proteomes" id="UP000426444">
    <property type="component" value="Chromosome"/>
</dbReference>
<protein>
    <submittedName>
        <fullName evidence="2">Uncharacterized protein</fullName>
    </submittedName>
</protein>
<evidence type="ECO:0000256" key="1">
    <source>
        <dbReference type="SAM" id="MobiDB-lite"/>
    </source>
</evidence>